<evidence type="ECO:0000313" key="3">
    <source>
        <dbReference type="Proteomes" id="UP000289738"/>
    </source>
</evidence>
<feature type="compositionally biased region" description="Polar residues" evidence="1">
    <location>
        <begin position="1"/>
        <end position="17"/>
    </location>
</feature>
<organism evidence="2 3">
    <name type="scientific">Arachis hypogaea</name>
    <name type="common">Peanut</name>
    <dbReference type="NCBI Taxonomy" id="3818"/>
    <lineage>
        <taxon>Eukaryota</taxon>
        <taxon>Viridiplantae</taxon>
        <taxon>Streptophyta</taxon>
        <taxon>Embryophyta</taxon>
        <taxon>Tracheophyta</taxon>
        <taxon>Spermatophyta</taxon>
        <taxon>Magnoliopsida</taxon>
        <taxon>eudicotyledons</taxon>
        <taxon>Gunneridae</taxon>
        <taxon>Pentapetalae</taxon>
        <taxon>rosids</taxon>
        <taxon>fabids</taxon>
        <taxon>Fabales</taxon>
        <taxon>Fabaceae</taxon>
        <taxon>Papilionoideae</taxon>
        <taxon>50 kb inversion clade</taxon>
        <taxon>dalbergioids sensu lato</taxon>
        <taxon>Dalbergieae</taxon>
        <taxon>Pterocarpus clade</taxon>
        <taxon>Arachis</taxon>
    </lineage>
</organism>
<accession>A0A445DSR0</accession>
<sequence>MEMINQSGIDPSESAASMNKRDENEPLLVNVKEMEMINQSGIDPSESAASMNKRDENEPLLVNVKEMEMINQSGIDPSESAASMNKRDENEPLLVNVKEMEMINQSGIDPSESAASMNKRDENEPLLVNVKGGRTSIRHKYLPQDQERAATEGIHSKVLAHSDDAIEKVCGPENGKRVHSFSNATCPSGFGKSTRIFGIAIVEVLAVHCNNMSWI</sequence>
<dbReference type="EMBL" id="SDMP01000003">
    <property type="protein sequence ID" value="RYR66222.1"/>
    <property type="molecule type" value="Genomic_DNA"/>
</dbReference>
<protein>
    <submittedName>
        <fullName evidence="2">Uncharacterized protein</fullName>
    </submittedName>
</protein>
<reference evidence="2 3" key="1">
    <citation type="submission" date="2019-01" db="EMBL/GenBank/DDBJ databases">
        <title>Sequencing of cultivated peanut Arachis hypogaea provides insights into genome evolution and oil improvement.</title>
        <authorList>
            <person name="Chen X."/>
        </authorList>
    </citation>
    <scope>NUCLEOTIDE SEQUENCE [LARGE SCALE GENOMIC DNA]</scope>
    <source>
        <strain evidence="3">cv. Fuhuasheng</strain>
        <tissue evidence="2">Leaves</tissue>
    </source>
</reference>
<dbReference type="AlphaFoldDB" id="A0A445DSR0"/>
<evidence type="ECO:0000313" key="2">
    <source>
        <dbReference type="EMBL" id="RYR66222.1"/>
    </source>
</evidence>
<gene>
    <name evidence="2" type="ORF">Ahy_A03g012198</name>
</gene>
<dbReference type="Proteomes" id="UP000289738">
    <property type="component" value="Chromosome A03"/>
</dbReference>
<evidence type="ECO:0000256" key="1">
    <source>
        <dbReference type="SAM" id="MobiDB-lite"/>
    </source>
</evidence>
<comment type="caution">
    <text evidence="2">The sequence shown here is derived from an EMBL/GenBank/DDBJ whole genome shotgun (WGS) entry which is preliminary data.</text>
</comment>
<keyword evidence="3" id="KW-1185">Reference proteome</keyword>
<name>A0A445DSR0_ARAHY</name>
<feature type="region of interest" description="Disordered" evidence="1">
    <location>
        <begin position="1"/>
        <end position="21"/>
    </location>
</feature>
<proteinExistence type="predicted"/>